<evidence type="ECO:0000256" key="2">
    <source>
        <dbReference type="ARBA" id="ARBA00023002"/>
    </source>
</evidence>
<gene>
    <name evidence="4" type="ORF">SacxiDRAFT_0506</name>
</gene>
<dbReference type="GO" id="GO:0016651">
    <property type="term" value="F:oxidoreductase activity, acting on NAD(P)H"/>
    <property type="evidence" value="ECO:0007669"/>
    <property type="project" value="TreeGrafter"/>
</dbReference>
<evidence type="ECO:0000256" key="1">
    <source>
        <dbReference type="ARBA" id="ARBA00022857"/>
    </source>
</evidence>
<evidence type="ECO:0000313" key="5">
    <source>
        <dbReference type="Proteomes" id="UP000004691"/>
    </source>
</evidence>
<dbReference type="SUPFAM" id="SSF50129">
    <property type="entry name" value="GroES-like"/>
    <property type="match status" value="1"/>
</dbReference>
<dbReference type="SUPFAM" id="SSF51735">
    <property type="entry name" value="NAD(P)-binding Rossmann-fold domains"/>
    <property type="match status" value="1"/>
</dbReference>
<dbReference type="GO" id="GO:0070402">
    <property type="term" value="F:NADPH binding"/>
    <property type="evidence" value="ECO:0007669"/>
    <property type="project" value="TreeGrafter"/>
</dbReference>
<dbReference type="HOGENOM" id="CLU_026673_7_0_11"/>
<dbReference type="PANTHER" id="PTHR48106">
    <property type="entry name" value="QUINONE OXIDOREDUCTASE PIG3-RELATED"/>
    <property type="match status" value="1"/>
</dbReference>
<reference evidence="4 5" key="1">
    <citation type="submission" date="2012-01" db="EMBL/GenBank/DDBJ databases">
        <title>Improved High-Quality Draft sequence of Saccharomonospora xinjiangensis XJ-54.</title>
        <authorList>
            <consortium name="US DOE Joint Genome Institute"/>
            <person name="Lucas S."/>
            <person name="Han J."/>
            <person name="Lapidus A."/>
            <person name="Cheng J.-F."/>
            <person name="Goodwin L."/>
            <person name="Pitluck S."/>
            <person name="Peters L."/>
            <person name="Mikhailova N."/>
            <person name="Teshima H."/>
            <person name="Detter J.C."/>
            <person name="Han C."/>
            <person name="Tapia R."/>
            <person name="Land M."/>
            <person name="Hauser L."/>
            <person name="Kyrpides N."/>
            <person name="Ivanova N."/>
            <person name="Pagani I."/>
            <person name="Brambilla E.-M."/>
            <person name="Klenk H.-P."/>
            <person name="Woyke T."/>
        </authorList>
    </citation>
    <scope>NUCLEOTIDE SEQUENCE [LARGE SCALE GENOMIC DNA]</scope>
    <source>
        <strain evidence="4 5">XJ-54</strain>
    </source>
</reference>
<protein>
    <submittedName>
        <fullName evidence="4">Zn-dependent oxidoreductase, NADPH:quinone reductase</fullName>
    </submittedName>
</protein>
<sequence length="316" mass="33493">MYAAVLHEFGGIPRFDTFPEPEPRDGEVLVEVTAAALTPLARWVASDRDFSRGREVPFICGTEGIGRREDGSRISFGVSRAPFGTMAQYAVAPERFCTPIPDEIDDVTAAAVMNPGLSAWSALTWGTKLAPGETVLVLGATGVAGRTAIQVAKLLGAGRIVAAGRDEAALATLGEYGADLTIALGQSDEDLGDAFREAAGDAGFDIVLDYLWGRPAQVLLDALPRRFMISSETRYLQLGNSAGKEITLQAGALRRTGVTMGAGTPPPIEFICDLHATVLGHAASGLVRVDTEPVPLADISPAWRREVRGRRLVVIP</sequence>
<dbReference type="AlphaFoldDB" id="I0UY29"/>
<dbReference type="RefSeq" id="WP_006236885.1">
    <property type="nucleotide sequence ID" value="NZ_JH636049.1"/>
</dbReference>
<dbReference type="InterPro" id="IPR036291">
    <property type="entry name" value="NAD(P)-bd_dom_sf"/>
</dbReference>
<keyword evidence="2" id="KW-0560">Oxidoreductase</keyword>
<dbReference type="OrthoDB" id="9787435at2"/>
<dbReference type="STRING" id="882086.SacxiDRAFT_0506"/>
<dbReference type="Pfam" id="PF00107">
    <property type="entry name" value="ADH_zinc_N"/>
    <property type="match status" value="1"/>
</dbReference>
<evidence type="ECO:0000313" key="4">
    <source>
        <dbReference type="EMBL" id="EID52782.1"/>
    </source>
</evidence>
<name>I0UY29_9PSEU</name>
<organism evidence="4 5">
    <name type="scientific">Saccharomonospora xinjiangensis XJ-54</name>
    <dbReference type="NCBI Taxonomy" id="882086"/>
    <lineage>
        <taxon>Bacteria</taxon>
        <taxon>Bacillati</taxon>
        <taxon>Actinomycetota</taxon>
        <taxon>Actinomycetes</taxon>
        <taxon>Pseudonocardiales</taxon>
        <taxon>Pseudonocardiaceae</taxon>
        <taxon>Saccharomonospora</taxon>
    </lineage>
</organism>
<proteinExistence type="predicted"/>
<dbReference type="Gene3D" id="3.90.180.10">
    <property type="entry name" value="Medium-chain alcohol dehydrogenases, catalytic domain"/>
    <property type="match status" value="2"/>
</dbReference>
<dbReference type="PANTHER" id="PTHR48106:SF18">
    <property type="entry name" value="QUINONE OXIDOREDUCTASE PIG3"/>
    <property type="match status" value="1"/>
</dbReference>
<dbReference type="SMART" id="SM00829">
    <property type="entry name" value="PKS_ER"/>
    <property type="match status" value="1"/>
</dbReference>
<keyword evidence="1" id="KW-0521">NADP</keyword>
<feature type="domain" description="Enoyl reductase (ER)" evidence="3">
    <location>
        <begin position="11"/>
        <end position="315"/>
    </location>
</feature>
<dbReference type="InterPro" id="IPR011032">
    <property type="entry name" value="GroES-like_sf"/>
</dbReference>
<dbReference type="eggNOG" id="COG0604">
    <property type="taxonomic scope" value="Bacteria"/>
</dbReference>
<dbReference type="Proteomes" id="UP000004691">
    <property type="component" value="Unassembled WGS sequence"/>
</dbReference>
<dbReference type="Gene3D" id="3.40.50.720">
    <property type="entry name" value="NAD(P)-binding Rossmann-like Domain"/>
    <property type="match status" value="1"/>
</dbReference>
<keyword evidence="5" id="KW-1185">Reference proteome</keyword>
<dbReference type="EMBL" id="JH636049">
    <property type="protein sequence ID" value="EID52782.1"/>
    <property type="molecule type" value="Genomic_DNA"/>
</dbReference>
<dbReference type="InterPro" id="IPR013149">
    <property type="entry name" value="ADH-like_C"/>
</dbReference>
<evidence type="ECO:0000259" key="3">
    <source>
        <dbReference type="SMART" id="SM00829"/>
    </source>
</evidence>
<dbReference type="InterPro" id="IPR020843">
    <property type="entry name" value="ER"/>
</dbReference>
<accession>I0UY29</accession>